<dbReference type="Gene3D" id="3.55.50.60">
    <property type="entry name" value="DotD protein"/>
    <property type="match status" value="1"/>
</dbReference>
<accession>A0A6L5HY42</accession>
<name>A0A6L5HY42_9PSED</name>
<dbReference type="EMBL" id="WIWI01000035">
    <property type="protein sequence ID" value="MQT90276.1"/>
    <property type="molecule type" value="Genomic_DNA"/>
</dbReference>
<evidence type="ECO:0000313" key="3">
    <source>
        <dbReference type="Proteomes" id="UP000478064"/>
    </source>
</evidence>
<evidence type="ECO:0000313" key="2">
    <source>
        <dbReference type="EMBL" id="MQU07321.1"/>
    </source>
</evidence>
<dbReference type="AlphaFoldDB" id="A0A6L5HY42"/>
<organism evidence="2 3">
    <name type="scientific">Pseudomonas helleri</name>
    <dbReference type="NCBI Taxonomy" id="1608996"/>
    <lineage>
        <taxon>Bacteria</taxon>
        <taxon>Pseudomonadati</taxon>
        <taxon>Pseudomonadota</taxon>
        <taxon>Gammaproteobacteria</taxon>
        <taxon>Pseudomonadales</taxon>
        <taxon>Pseudomonadaceae</taxon>
        <taxon>Pseudomonas</taxon>
    </lineage>
</organism>
<evidence type="ECO:0000313" key="1">
    <source>
        <dbReference type="EMBL" id="MQT90276.1"/>
    </source>
</evidence>
<dbReference type="Proteomes" id="UP000478064">
    <property type="component" value="Unassembled WGS sequence"/>
</dbReference>
<reference evidence="3 4" key="1">
    <citation type="submission" date="2019-10" db="EMBL/GenBank/DDBJ databases">
        <title>Evaluation of single-gene subtyping targets for Pseudomonas.</title>
        <authorList>
            <person name="Reichler S.J."/>
            <person name="Orsi R.H."/>
            <person name="Wiedmann M."/>
            <person name="Martin N.H."/>
            <person name="Murphy S.I."/>
        </authorList>
    </citation>
    <scope>NUCLEOTIDE SEQUENCE [LARGE SCALE GENOMIC DNA]</scope>
    <source>
        <strain evidence="2 3">FSL R10-1637</strain>
        <strain evidence="1 4">FSL R10-3254</strain>
    </source>
</reference>
<dbReference type="PROSITE" id="PS51257">
    <property type="entry name" value="PROKAR_LIPOPROTEIN"/>
    <property type="match status" value="1"/>
</dbReference>
<dbReference type="InterPro" id="IPR038140">
    <property type="entry name" value="DotD_sf"/>
</dbReference>
<sequence>MKLSFVAAPAVALLLAGCQSFCEKKPVAPPPAPPVVLAKVPAQQQTLWMEGVINTRSALPADAIRTQGDLVAVDWSGDAVELLSHLALQRGQKFTWTGVRLPLPVNLKVNGITYQNLLRLVEMQTAWRATLTQLPGQLNLAFAQAEPQKKAGGRQ</sequence>
<dbReference type="EMBL" id="WIVU01000035">
    <property type="protein sequence ID" value="MQU07321.1"/>
    <property type="molecule type" value="Genomic_DNA"/>
</dbReference>
<protein>
    <submittedName>
        <fullName evidence="2">DotD/TraH family lipoprotein</fullName>
    </submittedName>
</protein>
<keyword evidence="2" id="KW-0449">Lipoprotein</keyword>
<gene>
    <name evidence="2" type="ORF">GHO27_16660</name>
    <name evidence="1" type="ORF">GHO39_14205</name>
</gene>
<proteinExistence type="predicted"/>
<comment type="caution">
    <text evidence="2">The sequence shown here is derived from an EMBL/GenBank/DDBJ whole genome shotgun (WGS) entry which is preliminary data.</text>
</comment>
<dbReference type="Pfam" id="PF16816">
    <property type="entry name" value="DotD"/>
    <property type="match status" value="1"/>
</dbReference>
<dbReference type="InterPro" id="IPR031817">
    <property type="entry name" value="DotD"/>
</dbReference>
<dbReference type="Proteomes" id="UP000489190">
    <property type="component" value="Unassembled WGS sequence"/>
</dbReference>
<dbReference type="RefSeq" id="WP_048402804.1">
    <property type="nucleotide sequence ID" value="NZ_WIVU01000035.1"/>
</dbReference>
<evidence type="ECO:0000313" key="4">
    <source>
        <dbReference type="Proteomes" id="UP000489190"/>
    </source>
</evidence>